<dbReference type="EMBL" id="JABSTV010001255">
    <property type="protein sequence ID" value="KAH7936096.1"/>
    <property type="molecule type" value="Genomic_DNA"/>
</dbReference>
<dbReference type="Proteomes" id="UP000821837">
    <property type="component" value="Unassembled WGS sequence"/>
</dbReference>
<dbReference type="SUPFAM" id="SSF52540">
    <property type="entry name" value="P-loop containing nucleoside triphosphate hydrolases"/>
    <property type="match status" value="1"/>
</dbReference>
<dbReference type="SMART" id="SM00490">
    <property type="entry name" value="HELICc"/>
    <property type="match status" value="1"/>
</dbReference>
<dbReference type="PANTHER" id="PTHR47958">
    <property type="entry name" value="ATP-DEPENDENT RNA HELICASE DBP3"/>
    <property type="match status" value="1"/>
</dbReference>
<gene>
    <name evidence="2" type="ORF">HPB52_018163</name>
</gene>
<name>A0A9D4PE35_RHISA</name>
<dbReference type="CDD" id="cd18787">
    <property type="entry name" value="SF2_C_DEAD"/>
    <property type="match status" value="1"/>
</dbReference>
<comment type="caution">
    <text evidence="2">The sequence shown here is derived from an EMBL/GenBank/DDBJ whole genome shotgun (WGS) entry which is preliminary data.</text>
</comment>
<organism evidence="2 3">
    <name type="scientific">Rhipicephalus sanguineus</name>
    <name type="common">Brown dog tick</name>
    <name type="synonym">Ixodes sanguineus</name>
    <dbReference type="NCBI Taxonomy" id="34632"/>
    <lineage>
        <taxon>Eukaryota</taxon>
        <taxon>Metazoa</taxon>
        <taxon>Ecdysozoa</taxon>
        <taxon>Arthropoda</taxon>
        <taxon>Chelicerata</taxon>
        <taxon>Arachnida</taxon>
        <taxon>Acari</taxon>
        <taxon>Parasitiformes</taxon>
        <taxon>Ixodida</taxon>
        <taxon>Ixodoidea</taxon>
        <taxon>Ixodidae</taxon>
        <taxon>Rhipicephalinae</taxon>
        <taxon>Rhipicephalus</taxon>
        <taxon>Rhipicephalus</taxon>
    </lineage>
</organism>
<reference evidence="2" key="1">
    <citation type="journal article" date="2020" name="Cell">
        <title>Large-Scale Comparative Analyses of Tick Genomes Elucidate Their Genetic Diversity and Vector Capacities.</title>
        <authorList>
            <consortium name="Tick Genome and Microbiome Consortium (TIGMIC)"/>
            <person name="Jia N."/>
            <person name="Wang J."/>
            <person name="Shi W."/>
            <person name="Du L."/>
            <person name="Sun Y."/>
            <person name="Zhan W."/>
            <person name="Jiang J.F."/>
            <person name="Wang Q."/>
            <person name="Zhang B."/>
            <person name="Ji P."/>
            <person name="Bell-Sakyi L."/>
            <person name="Cui X.M."/>
            <person name="Yuan T.T."/>
            <person name="Jiang B.G."/>
            <person name="Yang W.F."/>
            <person name="Lam T.T."/>
            <person name="Chang Q.C."/>
            <person name="Ding S.J."/>
            <person name="Wang X.J."/>
            <person name="Zhu J.G."/>
            <person name="Ruan X.D."/>
            <person name="Zhao L."/>
            <person name="Wei J.T."/>
            <person name="Ye R.Z."/>
            <person name="Que T.C."/>
            <person name="Du C.H."/>
            <person name="Zhou Y.H."/>
            <person name="Cheng J.X."/>
            <person name="Dai P.F."/>
            <person name="Guo W.B."/>
            <person name="Han X.H."/>
            <person name="Huang E.J."/>
            <person name="Li L.F."/>
            <person name="Wei W."/>
            <person name="Gao Y.C."/>
            <person name="Liu J.Z."/>
            <person name="Shao H.Z."/>
            <person name="Wang X."/>
            <person name="Wang C.C."/>
            <person name="Yang T.C."/>
            <person name="Huo Q.B."/>
            <person name="Li W."/>
            <person name="Chen H.Y."/>
            <person name="Chen S.E."/>
            <person name="Zhou L.G."/>
            <person name="Ni X.B."/>
            <person name="Tian J.H."/>
            <person name="Sheng Y."/>
            <person name="Liu T."/>
            <person name="Pan Y.S."/>
            <person name="Xia L.Y."/>
            <person name="Li J."/>
            <person name="Zhao F."/>
            <person name="Cao W.C."/>
        </authorList>
    </citation>
    <scope>NUCLEOTIDE SEQUENCE</scope>
    <source>
        <strain evidence="2">Rsan-2018</strain>
    </source>
</reference>
<dbReference type="InterPro" id="IPR027417">
    <property type="entry name" value="P-loop_NTPase"/>
</dbReference>
<sequence>MLAMGFEKTLRSIAALVRPDRQTLIFANSGLREIGDLADCLLNDYVQVSIGHCKVVENQRVERIVIICEKAQKLERLVALLHDIHREKKDKVIVFVETRLTVDEMVLELRHRDWAVVGIHGAKTRDERQKALDAFKSGSSSILVLTDVAAQQLDVDRVRFVVHYDRPPSADVYVNRVNYASSCDGSGMAYAFLAPDDARHAKELVCHLLDSGEKVHPRLLEIAEGESRCDRRKTVHFSN</sequence>
<proteinExistence type="predicted"/>
<dbReference type="Gene3D" id="3.40.50.300">
    <property type="entry name" value="P-loop containing nucleotide triphosphate hydrolases"/>
    <property type="match status" value="1"/>
</dbReference>
<evidence type="ECO:0000313" key="2">
    <source>
        <dbReference type="EMBL" id="KAH7936096.1"/>
    </source>
</evidence>
<protein>
    <recommendedName>
        <fullName evidence="1">Helicase C-terminal domain-containing protein</fullName>
    </recommendedName>
</protein>
<keyword evidence="3" id="KW-1185">Reference proteome</keyword>
<evidence type="ECO:0000259" key="1">
    <source>
        <dbReference type="PROSITE" id="PS51194"/>
    </source>
</evidence>
<dbReference type="VEuPathDB" id="VectorBase:RSAN_036947"/>
<dbReference type="AlphaFoldDB" id="A0A9D4PE35"/>
<feature type="domain" description="Helicase C-terminal" evidence="1">
    <location>
        <begin position="73"/>
        <end position="223"/>
    </location>
</feature>
<dbReference type="PROSITE" id="PS51194">
    <property type="entry name" value="HELICASE_CTER"/>
    <property type="match status" value="1"/>
</dbReference>
<dbReference type="Pfam" id="PF00271">
    <property type="entry name" value="Helicase_C"/>
    <property type="match status" value="1"/>
</dbReference>
<evidence type="ECO:0000313" key="3">
    <source>
        <dbReference type="Proteomes" id="UP000821837"/>
    </source>
</evidence>
<accession>A0A9D4PE35</accession>
<reference evidence="2" key="2">
    <citation type="submission" date="2021-09" db="EMBL/GenBank/DDBJ databases">
        <authorList>
            <person name="Jia N."/>
            <person name="Wang J."/>
            <person name="Shi W."/>
            <person name="Du L."/>
            <person name="Sun Y."/>
            <person name="Zhan W."/>
            <person name="Jiang J."/>
            <person name="Wang Q."/>
            <person name="Zhang B."/>
            <person name="Ji P."/>
            <person name="Sakyi L.B."/>
            <person name="Cui X."/>
            <person name="Yuan T."/>
            <person name="Jiang B."/>
            <person name="Yang W."/>
            <person name="Lam T.T.-Y."/>
            <person name="Chang Q."/>
            <person name="Ding S."/>
            <person name="Wang X."/>
            <person name="Zhu J."/>
            <person name="Ruan X."/>
            <person name="Zhao L."/>
            <person name="Wei J."/>
            <person name="Que T."/>
            <person name="Du C."/>
            <person name="Cheng J."/>
            <person name="Dai P."/>
            <person name="Han X."/>
            <person name="Huang E."/>
            <person name="Gao Y."/>
            <person name="Liu J."/>
            <person name="Shao H."/>
            <person name="Ye R."/>
            <person name="Li L."/>
            <person name="Wei W."/>
            <person name="Wang X."/>
            <person name="Wang C."/>
            <person name="Huo Q."/>
            <person name="Li W."/>
            <person name="Guo W."/>
            <person name="Chen H."/>
            <person name="Chen S."/>
            <person name="Zhou L."/>
            <person name="Zhou L."/>
            <person name="Ni X."/>
            <person name="Tian J."/>
            <person name="Zhou Y."/>
            <person name="Sheng Y."/>
            <person name="Liu T."/>
            <person name="Pan Y."/>
            <person name="Xia L."/>
            <person name="Li J."/>
            <person name="Zhao F."/>
            <person name="Cao W."/>
        </authorList>
    </citation>
    <scope>NUCLEOTIDE SEQUENCE</scope>
    <source>
        <strain evidence="2">Rsan-2018</strain>
        <tissue evidence="2">Larvae</tissue>
    </source>
</reference>
<dbReference type="InterPro" id="IPR001650">
    <property type="entry name" value="Helicase_C-like"/>
</dbReference>